<organism evidence="1 2">
    <name type="scientific">Urbifossiella limnaea</name>
    <dbReference type="NCBI Taxonomy" id="2528023"/>
    <lineage>
        <taxon>Bacteria</taxon>
        <taxon>Pseudomonadati</taxon>
        <taxon>Planctomycetota</taxon>
        <taxon>Planctomycetia</taxon>
        <taxon>Gemmatales</taxon>
        <taxon>Gemmataceae</taxon>
        <taxon>Urbifossiella</taxon>
    </lineage>
</organism>
<dbReference type="KEGG" id="uli:ETAA1_29810"/>
<protein>
    <submittedName>
        <fullName evidence="1">Uncharacterized protein</fullName>
    </submittedName>
</protein>
<name>A0A517XU21_9BACT</name>
<dbReference type="InterPro" id="IPR009010">
    <property type="entry name" value="Asp_de-COase-like_dom_sf"/>
</dbReference>
<accession>A0A517XU21</accession>
<dbReference type="Gene3D" id="2.40.40.20">
    <property type="match status" value="1"/>
</dbReference>
<dbReference type="Proteomes" id="UP000319576">
    <property type="component" value="Chromosome"/>
</dbReference>
<evidence type="ECO:0000313" key="2">
    <source>
        <dbReference type="Proteomes" id="UP000319576"/>
    </source>
</evidence>
<dbReference type="EMBL" id="CP036273">
    <property type="protein sequence ID" value="QDU21018.1"/>
    <property type="molecule type" value="Genomic_DNA"/>
</dbReference>
<reference evidence="1 2" key="1">
    <citation type="submission" date="2019-02" db="EMBL/GenBank/DDBJ databases">
        <title>Deep-cultivation of Planctomycetes and their phenomic and genomic characterization uncovers novel biology.</title>
        <authorList>
            <person name="Wiegand S."/>
            <person name="Jogler M."/>
            <person name="Boedeker C."/>
            <person name="Pinto D."/>
            <person name="Vollmers J."/>
            <person name="Rivas-Marin E."/>
            <person name="Kohn T."/>
            <person name="Peeters S.H."/>
            <person name="Heuer A."/>
            <person name="Rast P."/>
            <person name="Oberbeckmann S."/>
            <person name="Bunk B."/>
            <person name="Jeske O."/>
            <person name="Meyerdierks A."/>
            <person name="Storesund J.E."/>
            <person name="Kallscheuer N."/>
            <person name="Luecker S."/>
            <person name="Lage O.M."/>
            <person name="Pohl T."/>
            <person name="Merkel B.J."/>
            <person name="Hornburger P."/>
            <person name="Mueller R.-W."/>
            <person name="Bruemmer F."/>
            <person name="Labrenz M."/>
            <person name="Spormann A.M."/>
            <person name="Op den Camp H."/>
            <person name="Overmann J."/>
            <person name="Amann R."/>
            <person name="Jetten M.S.M."/>
            <person name="Mascher T."/>
            <person name="Medema M.H."/>
            <person name="Devos D.P."/>
            <person name="Kaster A.-K."/>
            <person name="Ovreas L."/>
            <person name="Rohde M."/>
            <person name="Galperin M.Y."/>
            <person name="Jogler C."/>
        </authorList>
    </citation>
    <scope>NUCLEOTIDE SEQUENCE [LARGE SCALE GENOMIC DNA]</scope>
    <source>
        <strain evidence="1 2">ETA_A1</strain>
    </source>
</reference>
<evidence type="ECO:0000313" key="1">
    <source>
        <dbReference type="EMBL" id="QDU21018.1"/>
    </source>
</evidence>
<proteinExistence type="predicted"/>
<keyword evidence="2" id="KW-1185">Reference proteome</keyword>
<sequence length="65" mass="7623">MPPGVLFTYFLFPPNPFNALAHRVADPITNNYRYKLAKAKVVRLGESPYKKDRRFMTFQRRDFGG</sequence>
<dbReference type="SUPFAM" id="SSF50692">
    <property type="entry name" value="ADC-like"/>
    <property type="match status" value="1"/>
</dbReference>
<dbReference type="AlphaFoldDB" id="A0A517XU21"/>
<gene>
    <name evidence="1" type="ORF">ETAA1_29810</name>
</gene>